<keyword evidence="9" id="KW-1185">Reference proteome</keyword>
<feature type="domain" description="SWIM-type" evidence="7">
    <location>
        <begin position="207"/>
        <end position="243"/>
    </location>
</feature>
<comment type="function">
    <text evidence="6">Putative transcription activator involved in regulating light control of development.</text>
</comment>
<evidence type="ECO:0000259" key="7">
    <source>
        <dbReference type="PROSITE" id="PS50966"/>
    </source>
</evidence>
<dbReference type="EMBL" id="JAIQCV010000009">
    <property type="protein sequence ID" value="KAH1065310.1"/>
    <property type="molecule type" value="Genomic_DNA"/>
</dbReference>
<sequence length="266" mass="31522">MGNRQRKSIFTDQDQAMMKAIEIVFPESSHRLCMWHISNIAKQHLASRFVNAEFKAQFNKCFYGCESETEFESSWATMIENFELQDHAWLKRLYELRVKWCPAFSIDIFQLELDPLKEARVIRHYEEKAKEFHQIELNQDFRCKNGAPNKVNGRGILKHASNVYTLAMFKRFEEELIDYIGLNCVEFSNIKNISLYHVTEDGRERIYCVEFDVPNSFVSYSCKMFESLGLLCRHALRVFLMNNIKEILEKYILRKWKKKSKVVAGK</sequence>
<evidence type="ECO:0000313" key="8">
    <source>
        <dbReference type="EMBL" id="KAH1065310.1"/>
    </source>
</evidence>
<evidence type="ECO:0000256" key="6">
    <source>
        <dbReference type="RuleBase" id="RU367018"/>
    </source>
</evidence>
<dbReference type="InterPro" id="IPR018289">
    <property type="entry name" value="MULE_transposase_dom"/>
</dbReference>
<dbReference type="GO" id="GO:0005634">
    <property type="term" value="C:nucleus"/>
    <property type="evidence" value="ECO:0007669"/>
    <property type="project" value="UniProtKB-SubCell"/>
</dbReference>
<comment type="caution">
    <text evidence="8">The sequence shown here is derived from an EMBL/GenBank/DDBJ whole genome shotgun (WGS) entry which is preliminary data.</text>
</comment>
<evidence type="ECO:0000256" key="2">
    <source>
        <dbReference type="ARBA" id="ARBA00022723"/>
    </source>
</evidence>
<evidence type="ECO:0000256" key="1">
    <source>
        <dbReference type="ARBA" id="ARBA00005889"/>
    </source>
</evidence>
<comment type="similarity">
    <text evidence="1 6">Belongs to the FHY3/FAR1 family.</text>
</comment>
<dbReference type="GO" id="GO:0006355">
    <property type="term" value="P:regulation of DNA-templated transcription"/>
    <property type="evidence" value="ECO:0007669"/>
    <property type="project" value="UniProtKB-UniRule"/>
</dbReference>
<keyword evidence="2 6" id="KW-0479">Metal-binding</keyword>
<reference evidence="8 9" key="1">
    <citation type="journal article" date="2021" name="Plant Biotechnol. J.">
        <title>Multi-omics assisted identification of the key and species-specific regulatory components of drought-tolerant mechanisms in Gossypium stocksii.</title>
        <authorList>
            <person name="Yu D."/>
            <person name="Ke L."/>
            <person name="Zhang D."/>
            <person name="Wu Y."/>
            <person name="Sun Y."/>
            <person name="Mei J."/>
            <person name="Sun J."/>
            <person name="Sun Y."/>
        </authorList>
    </citation>
    <scope>NUCLEOTIDE SEQUENCE [LARGE SCALE GENOMIC DNA]</scope>
    <source>
        <strain evidence="9">cv. E1</strain>
        <tissue evidence="8">Leaf</tissue>
    </source>
</reference>
<dbReference type="PROSITE" id="PS50966">
    <property type="entry name" value="ZF_SWIM"/>
    <property type="match status" value="1"/>
</dbReference>
<dbReference type="AlphaFoldDB" id="A0A9D3UZ49"/>
<organism evidence="8 9">
    <name type="scientific">Gossypium stocksii</name>
    <dbReference type="NCBI Taxonomy" id="47602"/>
    <lineage>
        <taxon>Eukaryota</taxon>
        <taxon>Viridiplantae</taxon>
        <taxon>Streptophyta</taxon>
        <taxon>Embryophyta</taxon>
        <taxon>Tracheophyta</taxon>
        <taxon>Spermatophyta</taxon>
        <taxon>Magnoliopsida</taxon>
        <taxon>eudicotyledons</taxon>
        <taxon>Gunneridae</taxon>
        <taxon>Pentapetalae</taxon>
        <taxon>rosids</taxon>
        <taxon>malvids</taxon>
        <taxon>Malvales</taxon>
        <taxon>Malvaceae</taxon>
        <taxon>Malvoideae</taxon>
        <taxon>Gossypium</taxon>
    </lineage>
</organism>
<gene>
    <name evidence="8" type="ORF">J1N35_030297</name>
</gene>
<dbReference type="PANTHER" id="PTHR31669">
    <property type="entry name" value="PROTEIN FAR1-RELATED SEQUENCE 10-RELATED"/>
    <property type="match status" value="1"/>
</dbReference>
<dbReference type="InterPro" id="IPR006564">
    <property type="entry name" value="Znf_PMZ"/>
</dbReference>
<evidence type="ECO:0000256" key="5">
    <source>
        <dbReference type="PROSITE-ProRule" id="PRU00325"/>
    </source>
</evidence>
<evidence type="ECO:0000256" key="3">
    <source>
        <dbReference type="ARBA" id="ARBA00022771"/>
    </source>
</evidence>
<dbReference type="Proteomes" id="UP000828251">
    <property type="component" value="Unassembled WGS sequence"/>
</dbReference>
<evidence type="ECO:0000313" key="9">
    <source>
        <dbReference type="Proteomes" id="UP000828251"/>
    </source>
</evidence>
<accession>A0A9D3UZ49</accession>
<dbReference type="Pfam" id="PF04434">
    <property type="entry name" value="SWIM"/>
    <property type="match status" value="1"/>
</dbReference>
<dbReference type="PANTHER" id="PTHR31669:SF282">
    <property type="entry name" value="PROTEIN FAR1-RELATED SEQUENCE"/>
    <property type="match status" value="1"/>
</dbReference>
<dbReference type="InterPro" id="IPR007527">
    <property type="entry name" value="Znf_SWIM"/>
</dbReference>
<keyword evidence="6" id="KW-0539">Nucleus</keyword>
<evidence type="ECO:0000256" key="4">
    <source>
        <dbReference type="ARBA" id="ARBA00022833"/>
    </source>
</evidence>
<dbReference type="SMART" id="SM00575">
    <property type="entry name" value="ZnF_PMZ"/>
    <property type="match status" value="1"/>
</dbReference>
<dbReference type="InterPro" id="IPR031052">
    <property type="entry name" value="FHY3/FAR1"/>
</dbReference>
<dbReference type="GO" id="GO:0008270">
    <property type="term" value="F:zinc ion binding"/>
    <property type="evidence" value="ECO:0007669"/>
    <property type="project" value="UniProtKB-UniRule"/>
</dbReference>
<protein>
    <recommendedName>
        <fullName evidence="6">Protein FAR1-RELATED SEQUENCE</fullName>
    </recommendedName>
</protein>
<proteinExistence type="inferred from homology"/>
<dbReference type="Pfam" id="PF10551">
    <property type="entry name" value="MULE"/>
    <property type="match status" value="1"/>
</dbReference>
<keyword evidence="3 5" id="KW-0863">Zinc-finger</keyword>
<keyword evidence="4 6" id="KW-0862">Zinc</keyword>
<name>A0A9D3UZ49_9ROSI</name>
<comment type="subcellular location">
    <subcellularLocation>
        <location evidence="6">Nucleus</location>
    </subcellularLocation>
</comment>
<dbReference type="OrthoDB" id="1002538at2759"/>